<protein>
    <submittedName>
        <fullName evidence="1">Uncharacterized protein</fullName>
    </submittedName>
</protein>
<evidence type="ECO:0000313" key="3">
    <source>
        <dbReference type="Proteomes" id="UP000185479"/>
    </source>
</evidence>
<evidence type="ECO:0000313" key="2">
    <source>
        <dbReference type="EMBL" id="GEB98607.1"/>
    </source>
</evidence>
<reference evidence="1 3" key="1">
    <citation type="submission" date="2014-08" db="EMBL/GenBank/DDBJ databases">
        <title>Complete genome sequence of Corynebacterium flavescens OJ8(T)(=DSM 20296(T)), isolated from cheese.</title>
        <authorList>
            <person name="Ruckert C."/>
            <person name="Albersmeier A."/>
            <person name="Winkler A."/>
            <person name="Kalinowski J."/>
        </authorList>
    </citation>
    <scope>NUCLEOTIDE SEQUENCE [LARGE SCALE GENOMIC DNA]</scope>
    <source>
        <strain evidence="1 3">OJ8</strain>
    </source>
</reference>
<organism evidence="1 3">
    <name type="scientific">Corynebacterium flavescens</name>
    <dbReference type="NCBI Taxonomy" id="28028"/>
    <lineage>
        <taxon>Bacteria</taxon>
        <taxon>Bacillati</taxon>
        <taxon>Actinomycetota</taxon>
        <taxon>Actinomycetes</taxon>
        <taxon>Mycobacteriales</taxon>
        <taxon>Corynebacteriaceae</taxon>
        <taxon>Corynebacterium</taxon>
    </lineage>
</organism>
<dbReference type="Proteomes" id="UP000185479">
    <property type="component" value="Chromosome"/>
</dbReference>
<sequence>MIRAGCTAIETPVGGFAKRLNQVEGEMVSFFRELVQLGKAGLLMKVPVRGVFDGIYGLESRTKR</sequence>
<dbReference type="KEGG" id="cfc:CFLV_12520"/>
<accession>A0A1L7CPW9</accession>
<evidence type="ECO:0000313" key="1">
    <source>
        <dbReference type="EMBL" id="APT87894.1"/>
    </source>
</evidence>
<dbReference type="EMBL" id="CP009246">
    <property type="protein sequence ID" value="APT87894.1"/>
    <property type="molecule type" value="Genomic_DNA"/>
</dbReference>
<evidence type="ECO:0000313" key="4">
    <source>
        <dbReference type="Proteomes" id="UP000315353"/>
    </source>
</evidence>
<gene>
    <name evidence="2" type="ORF">CFL01nite_21020</name>
    <name evidence="1" type="ORF">CFLV_12520</name>
</gene>
<proteinExistence type="predicted"/>
<keyword evidence="3" id="KW-1185">Reference proteome</keyword>
<dbReference type="EMBL" id="BJNB01000041">
    <property type="protein sequence ID" value="GEB98607.1"/>
    <property type="molecule type" value="Genomic_DNA"/>
</dbReference>
<name>A0A1L7CPW9_CORFL</name>
<dbReference type="Proteomes" id="UP000315353">
    <property type="component" value="Unassembled WGS sequence"/>
</dbReference>
<reference evidence="2 4" key="2">
    <citation type="submission" date="2019-06" db="EMBL/GenBank/DDBJ databases">
        <title>Whole genome shotgun sequence of Corynebacterium flavescens NBRC 14136.</title>
        <authorList>
            <person name="Hosoyama A."/>
            <person name="Uohara A."/>
            <person name="Ohji S."/>
            <person name="Ichikawa N."/>
        </authorList>
    </citation>
    <scope>NUCLEOTIDE SEQUENCE [LARGE SCALE GENOMIC DNA]</scope>
    <source>
        <strain evidence="2 4">NBRC 14136</strain>
    </source>
</reference>
<dbReference type="AlphaFoldDB" id="A0A1L7CPW9"/>